<dbReference type="EMBL" id="JAGFBM010000006">
    <property type="protein sequence ID" value="MBO3085346.1"/>
    <property type="molecule type" value="Genomic_DNA"/>
</dbReference>
<keyword evidence="3" id="KW-1185">Reference proteome</keyword>
<evidence type="ECO:0000313" key="2">
    <source>
        <dbReference type="EMBL" id="MBO3085346.1"/>
    </source>
</evidence>
<dbReference type="PROSITE" id="PS51257">
    <property type="entry name" value="PROKAR_LIPOPROTEIN"/>
    <property type="match status" value="1"/>
</dbReference>
<evidence type="ECO:0000256" key="1">
    <source>
        <dbReference type="SAM" id="SignalP"/>
    </source>
</evidence>
<gene>
    <name evidence="2" type="ORF">J4035_11915</name>
</gene>
<comment type="caution">
    <text evidence="2">The sequence shown here is derived from an EMBL/GenBank/DDBJ whole genome shotgun (WGS) entry which is preliminary data.</text>
</comment>
<organism evidence="2 3">
    <name type="scientific">Cellulomonas fengjieae</name>
    <dbReference type="NCBI Taxonomy" id="2819978"/>
    <lineage>
        <taxon>Bacteria</taxon>
        <taxon>Bacillati</taxon>
        <taxon>Actinomycetota</taxon>
        <taxon>Actinomycetes</taxon>
        <taxon>Micrococcales</taxon>
        <taxon>Cellulomonadaceae</taxon>
        <taxon>Cellulomonas</taxon>
    </lineage>
</organism>
<feature type="chain" id="PRO_5046115116" description="Lipoprotein" evidence="1">
    <location>
        <begin position="27"/>
        <end position="153"/>
    </location>
</feature>
<reference evidence="2 3" key="1">
    <citation type="submission" date="2021-03" db="EMBL/GenBank/DDBJ databases">
        <title>novel species in genus Cellulomonas.</title>
        <authorList>
            <person name="Zhang G."/>
        </authorList>
    </citation>
    <scope>NUCLEOTIDE SEQUENCE [LARGE SCALE GENOMIC DNA]</scope>
    <source>
        <strain evidence="3">zg-ZUI188</strain>
    </source>
</reference>
<keyword evidence="1" id="KW-0732">Signal</keyword>
<evidence type="ECO:0008006" key="4">
    <source>
        <dbReference type="Google" id="ProtNLM"/>
    </source>
</evidence>
<protein>
    <recommendedName>
        <fullName evidence="4">Lipoprotein</fullName>
    </recommendedName>
</protein>
<feature type="signal peptide" evidence="1">
    <location>
        <begin position="1"/>
        <end position="26"/>
    </location>
</feature>
<proteinExistence type="predicted"/>
<dbReference type="RefSeq" id="WP_208289772.1">
    <property type="nucleotide sequence ID" value="NZ_CP074404.1"/>
</dbReference>
<evidence type="ECO:0000313" key="3">
    <source>
        <dbReference type="Proteomes" id="UP000678317"/>
    </source>
</evidence>
<sequence>MRSVLRASCLVAAVVVGLTGCGGAPAAEPSSSDGVALEEQCAGAPDVEDVVAQADGADVVVTWRDTRAYLGATEYWVARRAPGADAWEVVGTVELEPEAERRHVDTLLVDTPPDGALAEYTVAVEGSCVRSAADICATDAPCPVATLSIVVKP</sequence>
<name>A0ABS3SHX0_9CELL</name>
<accession>A0ABS3SHX0</accession>
<dbReference type="Proteomes" id="UP000678317">
    <property type="component" value="Unassembled WGS sequence"/>
</dbReference>